<proteinExistence type="predicted"/>
<evidence type="ECO:0000256" key="1">
    <source>
        <dbReference type="ARBA" id="ARBA00023015"/>
    </source>
</evidence>
<dbReference type="InterPro" id="IPR029016">
    <property type="entry name" value="GAF-like_dom_sf"/>
</dbReference>
<evidence type="ECO:0000313" key="7">
    <source>
        <dbReference type="Proteomes" id="UP000451565"/>
    </source>
</evidence>
<keyword evidence="1" id="KW-0805">Transcription regulation</keyword>
<keyword evidence="7" id="KW-1185">Reference proteome</keyword>
<protein>
    <submittedName>
        <fullName evidence="6">Helix-turn-helix domain-containing protein</fullName>
    </submittedName>
</protein>
<reference evidence="6 7" key="1">
    <citation type="submission" date="2019-10" db="EMBL/GenBank/DDBJ databases">
        <title>Glaciimonas soli sp. nov., a psychrophilic bacterium isolated from the forest soil of a high elevation mountain in Taiwan.</title>
        <authorList>
            <person name="Wang L.-T."/>
            <person name="Shieh W.Y."/>
        </authorList>
    </citation>
    <scope>NUCLEOTIDE SEQUENCE [LARGE SCALE GENOMIC DNA]</scope>
    <source>
        <strain evidence="6 7">GS1</strain>
    </source>
</reference>
<evidence type="ECO:0000259" key="4">
    <source>
        <dbReference type="PROSITE" id="PS51077"/>
    </source>
</evidence>
<dbReference type="Gene3D" id="1.10.10.10">
    <property type="entry name" value="Winged helix-like DNA-binding domain superfamily/Winged helix DNA-binding domain"/>
    <property type="match status" value="1"/>
</dbReference>
<dbReference type="InterPro" id="IPR005471">
    <property type="entry name" value="Tscrpt_reg_IclR_N"/>
</dbReference>
<dbReference type="InterPro" id="IPR014757">
    <property type="entry name" value="Tscrpt_reg_IclR_C"/>
</dbReference>
<dbReference type="Gene3D" id="3.30.450.40">
    <property type="match status" value="1"/>
</dbReference>
<keyword evidence="2" id="KW-0238">DNA-binding</keyword>
<dbReference type="GO" id="GO:0045892">
    <property type="term" value="P:negative regulation of DNA-templated transcription"/>
    <property type="evidence" value="ECO:0007669"/>
    <property type="project" value="TreeGrafter"/>
</dbReference>
<evidence type="ECO:0000259" key="5">
    <source>
        <dbReference type="PROSITE" id="PS51078"/>
    </source>
</evidence>
<name>A0A843YRL6_9BURK</name>
<organism evidence="6 7">
    <name type="scientific">Glaciimonas soli</name>
    <dbReference type="NCBI Taxonomy" id="2590999"/>
    <lineage>
        <taxon>Bacteria</taxon>
        <taxon>Pseudomonadati</taxon>
        <taxon>Pseudomonadota</taxon>
        <taxon>Betaproteobacteria</taxon>
        <taxon>Burkholderiales</taxon>
        <taxon>Oxalobacteraceae</taxon>
        <taxon>Glaciimonas</taxon>
    </lineage>
</organism>
<dbReference type="PROSITE" id="PS51077">
    <property type="entry name" value="HTH_ICLR"/>
    <property type="match status" value="1"/>
</dbReference>
<dbReference type="Proteomes" id="UP000451565">
    <property type="component" value="Unassembled WGS sequence"/>
</dbReference>
<evidence type="ECO:0000313" key="6">
    <source>
        <dbReference type="EMBL" id="MQR02399.1"/>
    </source>
</evidence>
<dbReference type="Pfam" id="PF09339">
    <property type="entry name" value="HTH_IclR"/>
    <property type="match status" value="1"/>
</dbReference>
<gene>
    <name evidence="6" type="ORF">GEV47_17115</name>
</gene>
<evidence type="ECO:0000256" key="2">
    <source>
        <dbReference type="ARBA" id="ARBA00023125"/>
    </source>
</evidence>
<dbReference type="Pfam" id="PF01614">
    <property type="entry name" value="IclR_C"/>
    <property type="match status" value="1"/>
</dbReference>
<dbReference type="InterPro" id="IPR036390">
    <property type="entry name" value="WH_DNA-bd_sf"/>
</dbReference>
<dbReference type="SUPFAM" id="SSF55781">
    <property type="entry name" value="GAF domain-like"/>
    <property type="match status" value="1"/>
</dbReference>
<feature type="domain" description="IclR-ED" evidence="5">
    <location>
        <begin position="68"/>
        <end position="250"/>
    </location>
</feature>
<evidence type="ECO:0000256" key="3">
    <source>
        <dbReference type="ARBA" id="ARBA00023163"/>
    </source>
</evidence>
<dbReference type="PANTHER" id="PTHR30136">
    <property type="entry name" value="HELIX-TURN-HELIX TRANSCRIPTIONAL REGULATOR, ICLR FAMILY"/>
    <property type="match status" value="1"/>
</dbReference>
<keyword evidence="3" id="KW-0804">Transcription</keyword>
<dbReference type="GO" id="GO:0003700">
    <property type="term" value="F:DNA-binding transcription factor activity"/>
    <property type="evidence" value="ECO:0007669"/>
    <property type="project" value="TreeGrafter"/>
</dbReference>
<dbReference type="EMBL" id="WINI01000009">
    <property type="protein sequence ID" value="MQR02399.1"/>
    <property type="molecule type" value="Genomic_DNA"/>
</dbReference>
<comment type="caution">
    <text evidence="6">The sequence shown here is derived from an EMBL/GenBank/DDBJ whole genome shotgun (WGS) entry which is preliminary data.</text>
</comment>
<dbReference type="OrthoDB" id="8771130at2"/>
<dbReference type="GO" id="GO:0003677">
    <property type="term" value="F:DNA binding"/>
    <property type="evidence" value="ECO:0007669"/>
    <property type="project" value="UniProtKB-KW"/>
</dbReference>
<dbReference type="SMART" id="SM00346">
    <property type="entry name" value="HTH_ICLR"/>
    <property type="match status" value="1"/>
</dbReference>
<dbReference type="PROSITE" id="PS51078">
    <property type="entry name" value="ICLR_ED"/>
    <property type="match status" value="1"/>
</dbReference>
<dbReference type="RefSeq" id="WP_153236033.1">
    <property type="nucleotide sequence ID" value="NZ_WINI01000009.1"/>
</dbReference>
<dbReference type="PANTHER" id="PTHR30136:SF24">
    <property type="entry name" value="HTH-TYPE TRANSCRIPTIONAL REPRESSOR ALLR"/>
    <property type="match status" value="1"/>
</dbReference>
<dbReference type="InterPro" id="IPR036388">
    <property type="entry name" value="WH-like_DNA-bd_sf"/>
</dbReference>
<sequence length="254" mass="27223">MTDYTVAAVDEAISLLLLVAQAPGLGVTELAIKSGNTKARTFRLLYTLEQRGLLHRDGIVPTYHLGHKALYLGVAAQEQVGLVRIARSHLRDIGGVCNENVQLRVRDGLESVCVARWESTHAVRVHGEVGNRRPLYAGASSKILLAYAPAAVQEAVLNQPLQHFTNHTITDSSQLAQQIKEISTVGYSTSFGEMSTDAVAIAAPIRDASGNVIAALGISGPASRITTENLQTYITLVVQRARDLSLGMGYSGTH</sequence>
<accession>A0A843YRL6</accession>
<feature type="domain" description="HTH iclR-type" evidence="4">
    <location>
        <begin position="6"/>
        <end position="67"/>
    </location>
</feature>
<dbReference type="SUPFAM" id="SSF46785">
    <property type="entry name" value="Winged helix' DNA-binding domain"/>
    <property type="match status" value="1"/>
</dbReference>
<dbReference type="AlphaFoldDB" id="A0A843YRL6"/>
<dbReference type="InterPro" id="IPR050707">
    <property type="entry name" value="HTH_MetabolicPath_Reg"/>
</dbReference>